<dbReference type="Proteomes" id="UP000076722">
    <property type="component" value="Unassembled WGS sequence"/>
</dbReference>
<gene>
    <name evidence="2" type="ORF">SISNIDRAFT_34164</name>
</gene>
<accession>A0A164W9S9</accession>
<protein>
    <recommendedName>
        <fullName evidence="1">F-box domain-containing protein</fullName>
    </recommendedName>
</protein>
<reference evidence="2 3" key="1">
    <citation type="journal article" date="2016" name="Mol. Biol. Evol.">
        <title>Comparative Genomics of Early-Diverging Mushroom-Forming Fungi Provides Insights into the Origins of Lignocellulose Decay Capabilities.</title>
        <authorList>
            <person name="Nagy L.G."/>
            <person name="Riley R."/>
            <person name="Tritt A."/>
            <person name="Adam C."/>
            <person name="Daum C."/>
            <person name="Floudas D."/>
            <person name="Sun H."/>
            <person name="Yadav J.S."/>
            <person name="Pangilinan J."/>
            <person name="Larsson K.H."/>
            <person name="Matsuura K."/>
            <person name="Barry K."/>
            <person name="Labutti K."/>
            <person name="Kuo R."/>
            <person name="Ohm R.A."/>
            <person name="Bhattacharya S.S."/>
            <person name="Shirouzu T."/>
            <person name="Yoshinaga Y."/>
            <person name="Martin F.M."/>
            <person name="Grigoriev I.V."/>
            <person name="Hibbett D.S."/>
        </authorList>
    </citation>
    <scope>NUCLEOTIDE SEQUENCE [LARGE SCALE GENOMIC DNA]</scope>
    <source>
        <strain evidence="2 3">HHB9708</strain>
    </source>
</reference>
<dbReference type="InterPro" id="IPR036047">
    <property type="entry name" value="F-box-like_dom_sf"/>
</dbReference>
<dbReference type="Gene3D" id="1.20.1280.50">
    <property type="match status" value="1"/>
</dbReference>
<evidence type="ECO:0000313" key="2">
    <source>
        <dbReference type="EMBL" id="KZS94866.1"/>
    </source>
</evidence>
<dbReference type="AlphaFoldDB" id="A0A164W9S9"/>
<dbReference type="InterPro" id="IPR001810">
    <property type="entry name" value="F-box_dom"/>
</dbReference>
<feature type="domain" description="F-box" evidence="1">
    <location>
        <begin position="10"/>
        <end position="51"/>
    </location>
</feature>
<organism evidence="2 3">
    <name type="scientific">Sistotremastrum niveocremeum HHB9708</name>
    <dbReference type="NCBI Taxonomy" id="1314777"/>
    <lineage>
        <taxon>Eukaryota</taxon>
        <taxon>Fungi</taxon>
        <taxon>Dikarya</taxon>
        <taxon>Basidiomycota</taxon>
        <taxon>Agaricomycotina</taxon>
        <taxon>Agaricomycetes</taxon>
        <taxon>Sistotremastrales</taxon>
        <taxon>Sistotremastraceae</taxon>
        <taxon>Sertulicium</taxon>
        <taxon>Sertulicium niveocremeum</taxon>
    </lineage>
</organism>
<dbReference type="STRING" id="1314777.A0A164W9S9"/>
<evidence type="ECO:0000313" key="3">
    <source>
        <dbReference type="Proteomes" id="UP000076722"/>
    </source>
</evidence>
<dbReference type="Pfam" id="PF12937">
    <property type="entry name" value="F-box-like"/>
    <property type="match status" value="1"/>
</dbReference>
<evidence type="ECO:0000259" key="1">
    <source>
        <dbReference type="Pfam" id="PF12937"/>
    </source>
</evidence>
<sequence length="258" mass="29326">MHPRPYGLLGLPTEIFLYIVESQIIGCQDLLNCMLVCKHLRDLLQDSMLWTYQRELERDGLIDGVSTLTTAAKLEKLLDRRRRWRDLDPISVETLCIPFDEGPCSLIGGVFARVVRGPDTGTYGIAVALLPNTCGNDHIRDILPDSYSWKSVQSLAIDPAQDLLAFLDWDPLTRKCHLNIQTLFAQEPHPSAAQSRIALSSGRGHLIDRQSDMKLGSDLIAVHQHNKTRVWNWKTGVILWARVFLYIRPFIHVHVRPC</sequence>
<keyword evidence="3" id="KW-1185">Reference proteome</keyword>
<dbReference type="SUPFAM" id="SSF81383">
    <property type="entry name" value="F-box domain"/>
    <property type="match status" value="1"/>
</dbReference>
<dbReference type="OrthoDB" id="2745718at2759"/>
<proteinExistence type="predicted"/>
<dbReference type="EMBL" id="KV419403">
    <property type="protein sequence ID" value="KZS94866.1"/>
    <property type="molecule type" value="Genomic_DNA"/>
</dbReference>
<name>A0A164W9S9_9AGAM</name>